<protein>
    <submittedName>
        <fullName evidence="1">DUF4128 domain-containing protein</fullName>
    </submittedName>
</protein>
<proteinExistence type="predicted"/>
<accession>A0ABV6E9I5</accession>
<dbReference type="RefSeq" id="WP_380673203.1">
    <property type="nucleotide sequence ID" value="NZ_CP173186.1"/>
</dbReference>
<evidence type="ECO:0000313" key="1">
    <source>
        <dbReference type="EMBL" id="MFC0225681.1"/>
    </source>
</evidence>
<reference evidence="1 2" key="1">
    <citation type="submission" date="2024-09" db="EMBL/GenBank/DDBJ databases">
        <authorList>
            <person name="Sun Q."/>
            <person name="Mori K."/>
        </authorList>
    </citation>
    <scope>NUCLEOTIDE SEQUENCE [LARGE SCALE GENOMIC DNA]</scope>
    <source>
        <strain evidence="1 2">CCM 8626</strain>
    </source>
</reference>
<name>A0ABV6E9I5_9GAMM</name>
<gene>
    <name evidence="1" type="ORF">ACFFJ3_04030</name>
</gene>
<dbReference type="Gene3D" id="3.30.2000.20">
    <property type="match status" value="1"/>
</dbReference>
<comment type="caution">
    <text evidence="1">The sequence shown here is derived from an EMBL/GenBank/DDBJ whole genome shotgun (WGS) entry which is preliminary data.</text>
</comment>
<organism evidence="1 2">
    <name type="scientific">Serratia aquatilis</name>
    <dbReference type="NCBI Taxonomy" id="1737515"/>
    <lineage>
        <taxon>Bacteria</taxon>
        <taxon>Pseudomonadati</taxon>
        <taxon>Pseudomonadota</taxon>
        <taxon>Gammaproteobacteria</taxon>
        <taxon>Enterobacterales</taxon>
        <taxon>Yersiniaceae</taxon>
        <taxon>Serratia</taxon>
    </lineage>
</organism>
<dbReference type="InterPro" id="IPR025395">
    <property type="entry name" value="Phage_tail_terminator-like"/>
</dbReference>
<keyword evidence="2" id="KW-1185">Reference proteome</keyword>
<sequence>MSHTHIAALLEARLGEWADSHNIPVAWENLAMDPPEGMYLQAYAMPATTTTIDLAESLHVLPGVWQVNVVAPAGNGTDPARELADQIAALFPVGLALTEGNLTCYIHTPPTVYRGIPSDTRYVIPVSMSYRADITTN</sequence>
<evidence type="ECO:0000313" key="2">
    <source>
        <dbReference type="Proteomes" id="UP001589792"/>
    </source>
</evidence>
<dbReference type="EMBL" id="JBHLXG010000003">
    <property type="protein sequence ID" value="MFC0225681.1"/>
    <property type="molecule type" value="Genomic_DNA"/>
</dbReference>
<dbReference type="Pfam" id="PF13554">
    <property type="entry name" value="Phage_tail_terminator_5"/>
    <property type="match status" value="1"/>
</dbReference>
<dbReference type="Proteomes" id="UP001589792">
    <property type="component" value="Unassembled WGS sequence"/>
</dbReference>